<evidence type="ECO:0000256" key="8">
    <source>
        <dbReference type="SAM" id="Phobius"/>
    </source>
</evidence>
<comment type="caution">
    <text evidence="10">The sequence shown here is derived from an EMBL/GenBank/DDBJ whole genome shotgun (WGS) entry which is preliminary data.</text>
</comment>
<feature type="transmembrane region" description="Helical" evidence="8">
    <location>
        <begin position="136"/>
        <end position="158"/>
    </location>
</feature>
<dbReference type="Proteomes" id="UP000596742">
    <property type="component" value="Unassembled WGS sequence"/>
</dbReference>
<evidence type="ECO:0000256" key="4">
    <source>
        <dbReference type="ARBA" id="ARBA00022989"/>
    </source>
</evidence>
<dbReference type="OrthoDB" id="2019572at2759"/>
<organism evidence="10 11">
    <name type="scientific">Mytilus galloprovincialis</name>
    <name type="common">Mediterranean mussel</name>
    <dbReference type="NCBI Taxonomy" id="29158"/>
    <lineage>
        <taxon>Eukaryota</taxon>
        <taxon>Metazoa</taxon>
        <taxon>Spiralia</taxon>
        <taxon>Lophotrochozoa</taxon>
        <taxon>Mollusca</taxon>
        <taxon>Bivalvia</taxon>
        <taxon>Autobranchia</taxon>
        <taxon>Pteriomorphia</taxon>
        <taxon>Mytilida</taxon>
        <taxon>Mytiloidea</taxon>
        <taxon>Mytilidae</taxon>
        <taxon>Mytilinae</taxon>
        <taxon>Mytilus</taxon>
    </lineage>
</organism>
<keyword evidence="2 8" id="KW-0812">Transmembrane</keyword>
<dbReference type="GO" id="GO:0005886">
    <property type="term" value="C:plasma membrane"/>
    <property type="evidence" value="ECO:0007669"/>
    <property type="project" value="TreeGrafter"/>
</dbReference>
<keyword evidence="5 8" id="KW-0472">Membrane</keyword>
<dbReference type="SMART" id="SM00321">
    <property type="entry name" value="WSC"/>
    <property type="match status" value="1"/>
</dbReference>
<dbReference type="Pfam" id="PF01822">
    <property type="entry name" value="WSC"/>
    <property type="match status" value="1"/>
</dbReference>
<feature type="domain" description="WSC" evidence="9">
    <location>
        <begin position="9"/>
        <end position="108"/>
    </location>
</feature>
<keyword evidence="3" id="KW-0732">Signal</keyword>
<comment type="subcellular location">
    <subcellularLocation>
        <location evidence="1">Membrane</location>
        <topology evidence="1">Single-pass membrane protein</topology>
    </subcellularLocation>
</comment>
<accession>A0A8B6H2L6</accession>
<keyword evidence="4 8" id="KW-1133">Transmembrane helix</keyword>
<evidence type="ECO:0000256" key="7">
    <source>
        <dbReference type="SAM" id="MobiDB-lite"/>
    </source>
</evidence>
<name>A0A8B6H2L6_MYTGA</name>
<keyword evidence="11" id="KW-1185">Reference proteome</keyword>
<feature type="region of interest" description="Disordered" evidence="7">
    <location>
        <begin position="217"/>
        <end position="248"/>
    </location>
</feature>
<evidence type="ECO:0000256" key="2">
    <source>
        <dbReference type="ARBA" id="ARBA00022692"/>
    </source>
</evidence>
<sequence>MGDGRKGLNYMYTGCFKRNISMLGLRRNYEKPQLYMSPFACIKYCRKREQSQFVGITSGNVCSCGYNRYIVDANGPFKVNDTECDINCYGHEVEKCGGNSTFSIYDIVANTTRSSMPQPRQITTLPARMNTANEGVIAGVSVGLTLLVILAILIVLIIKRSRSNAKICLQSCSNTNESVRYENIPQSTQGVTSPYVSLTIANDCQTYEDLMPTGGTYENTTTMSTNYKQSTQEKKHKKRRRKKTNKMI</sequence>
<dbReference type="AlphaFoldDB" id="A0A8B6H2L6"/>
<dbReference type="InterPro" id="IPR051836">
    <property type="entry name" value="Kremen_rcpt"/>
</dbReference>
<gene>
    <name evidence="10" type="ORF">MGAL_10B070665</name>
</gene>
<reference evidence="10" key="1">
    <citation type="submission" date="2018-11" db="EMBL/GenBank/DDBJ databases">
        <authorList>
            <person name="Alioto T."/>
            <person name="Alioto T."/>
        </authorList>
    </citation>
    <scope>NUCLEOTIDE SEQUENCE</scope>
</reference>
<protein>
    <recommendedName>
        <fullName evidence="9">WSC domain-containing protein</fullName>
    </recommendedName>
</protein>
<dbReference type="PROSITE" id="PS51212">
    <property type="entry name" value="WSC"/>
    <property type="match status" value="1"/>
</dbReference>
<evidence type="ECO:0000256" key="5">
    <source>
        <dbReference type="ARBA" id="ARBA00023136"/>
    </source>
</evidence>
<evidence type="ECO:0000256" key="1">
    <source>
        <dbReference type="ARBA" id="ARBA00004167"/>
    </source>
</evidence>
<dbReference type="InterPro" id="IPR002889">
    <property type="entry name" value="WSC_carb-bd"/>
</dbReference>
<feature type="compositionally biased region" description="Polar residues" evidence="7">
    <location>
        <begin position="217"/>
        <end position="230"/>
    </location>
</feature>
<evidence type="ECO:0000313" key="10">
    <source>
        <dbReference type="EMBL" id="VDI72274.1"/>
    </source>
</evidence>
<evidence type="ECO:0000256" key="3">
    <source>
        <dbReference type="ARBA" id="ARBA00022729"/>
    </source>
</evidence>
<dbReference type="PANTHER" id="PTHR24269">
    <property type="entry name" value="KREMEN PROTEIN"/>
    <property type="match status" value="1"/>
</dbReference>
<evidence type="ECO:0000259" key="9">
    <source>
        <dbReference type="PROSITE" id="PS51212"/>
    </source>
</evidence>
<evidence type="ECO:0000256" key="6">
    <source>
        <dbReference type="ARBA" id="ARBA00023180"/>
    </source>
</evidence>
<keyword evidence="6" id="KW-0325">Glycoprotein</keyword>
<dbReference type="PANTHER" id="PTHR24269:SF16">
    <property type="entry name" value="PROTEIN SLG1"/>
    <property type="match status" value="1"/>
</dbReference>
<evidence type="ECO:0000313" key="11">
    <source>
        <dbReference type="Proteomes" id="UP000596742"/>
    </source>
</evidence>
<dbReference type="EMBL" id="UYJE01009313">
    <property type="protein sequence ID" value="VDI72274.1"/>
    <property type="molecule type" value="Genomic_DNA"/>
</dbReference>
<proteinExistence type="predicted"/>
<feature type="compositionally biased region" description="Basic residues" evidence="7">
    <location>
        <begin position="234"/>
        <end position="248"/>
    </location>
</feature>